<proteinExistence type="predicted"/>
<feature type="region of interest" description="Disordered" evidence="1">
    <location>
        <begin position="40"/>
        <end position="61"/>
    </location>
</feature>
<dbReference type="KEGG" id="vg:921156"/>
<evidence type="ECO:0000256" key="1">
    <source>
        <dbReference type="SAM" id="MobiDB-lite"/>
    </source>
</evidence>
<feature type="compositionally biased region" description="Basic residues" evidence="1">
    <location>
        <begin position="44"/>
        <end position="61"/>
    </location>
</feature>
<reference evidence="2 3" key="1">
    <citation type="journal article" date="2001" name="J. Virol.">
        <title>Analysis and characterization of the complete genome of tupaia (tree shrew) herpesvirus.</title>
        <authorList>
            <person name="Bahr U."/>
            <person name="Darai G."/>
        </authorList>
    </citation>
    <scope>NUCLEOTIDE SEQUENCE [LARGE SCALE GENOMIC DNA]</scope>
    <source>
        <strain evidence="2">2</strain>
    </source>
</reference>
<dbReference type="RefSeq" id="NP_116342.1">
    <property type="nucleotide sequence ID" value="NC_002794.1"/>
</dbReference>
<evidence type="ECO:0000313" key="3">
    <source>
        <dbReference type="Proteomes" id="UP000137095"/>
    </source>
</evidence>
<organism evidence="2 3">
    <name type="scientific">Tupaiid herpesvirus 1 (strain 1)</name>
    <name type="common">TuHV-1</name>
    <name type="synonym">Herpesvirus tupaia (strain 1)</name>
    <dbReference type="NCBI Taxonomy" id="10397"/>
    <lineage>
        <taxon>Viruses</taxon>
        <taxon>Duplodnaviria</taxon>
        <taxon>Heunggongvirae</taxon>
        <taxon>Peploviricota</taxon>
        <taxon>Herviviricetes</taxon>
        <taxon>Herpesvirales</taxon>
        <taxon>Orthoherpesviridae</taxon>
        <taxon>Betaherpesvirinae</taxon>
        <taxon>Quwivirus</taxon>
        <taxon>Quwivirus tupaiidbeta1</taxon>
    </lineage>
</organism>
<evidence type="ECO:0000313" key="2">
    <source>
        <dbReference type="EMBL" id="AAK57037.1"/>
    </source>
</evidence>
<name>Q91TV0_TUHV1</name>
<dbReference type="Proteomes" id="UP000137095">
    <property type="component" value="Segment"/>
</dbReference>
<keyword evidence="3" id="KW-1185">Reference proteome</keyword>
<protein>
    <submittedName>
        <fullName evidence="2">T13</fullName>
    </submittedName>
</protein>
<dbReference type="EMBL" id="AF281817">
    <property type="protein sequence ID" value="AAK57037.1"/>
    <property type="molecule type" value="Genomic_DNA"/>
</dbReference>
<accession>Q91TV0</accession>
<dbReference type="GeneID" id="921156"/>
<organismHost>
    <name type="scientific">Tupaia belangeri</name>
    <name type="common">Common tree shrew</name>
    <name type="synonym">Tupaia glis belangeri</name>
    <dbReference type="NCBI Taxonomy" id="37347"/>
</organismHost>
<sequence>MLSQQQLVGIAVGDRLHEQQDVVQVQAGKNRRVIITGTCCPLRRSPRGPRRRNTPAGATRR</sequence>